<evidence type="ECO:0000259" key="1">
    <source>
        <dbReference type="PROSITE" id="PS51340"/>
    </source>
</evidence>
<dbReference type="Proteomes" id="UP000481421">
    <property type="component" value="Unassembled WGS sequence"/>
</dbReference>
<dbReference type="GO" id="GO:0030170">
    <property type="term" value="F:pyridoxal phosphate binding"/>
    <property type="evidence" value="ECO:0007669"/>
    <property type="project" value="InterPro"/>
</dbReference>
<dbReference type="RefSeq" id="WP_164612069.1">
    <property type="nucleotide sequence ID" value="NZ_JAAIKE010000003.1"/>
</dbReference>
<dbReference type="GO" id="GO:0003824">
    <property type="term" value="F:catalytic activity"/>
    <property type="evidence" value="ECO:0007669"/>
    <property type="project" value="InterPro"/>
</dbReference>
<evidence type="ECO:0000313" key="2">
    <source>
        <dbReference type="EMBL" id="NEX46933.1"/>
    </source>
</evidence>
<comment type="caution">
    <text evidence="2">The sequence shown here is derived from an EMBL/GenBank/DDBJ whole genome shotgun (WGS) entry which is preliminary data.</text>
</comment>
<dbReference type="Pfam" id="PF03476">
    <property type="entry name" value="MOSC_N"/>
    <property type="match status" value="1"/>
</dbReference>
<sequence>MIRLAQICRHPIKSIGFEELASASLTEGRALPFDREWALLHEAAKVAAPTGWQPKMNFLRGVAGPELMAIRARLEEGTRRLTLTHPAAGEITLAPDTDSAALLAWVRPLWPQDRPAPARLCHVPGQAMTDVPEPYLAVLNLASNADLGARMGRDLSVHRWRGNLWLDGLAPWAEWDLLGRSLRIGGAEVRLQERITRCKATTVNPETGVADADTLSALQTAFGHQDFGLYAVVTKSGPIACGDPVEVL</sequence>
<dbReference type="GO" id="GO:0030151">
    <property type="term" value="F:molybdenum ion binding"/>
    <property type="evidence" value="ECO:0007669"/>
    <property type="project" value="InterPro"/>
</dbReference>
<dbReference type="SUPFAM" id="SSF50800">
    <property type="entry name" value="PK beta-barrel domain-like"/>
    <property type="match status" value="1"/>
</dbReference>
<evidence type="ECO:0000313" key="3">
    <source>
        <dbReference type="Proteomes" id="UP000481421"/>
    </source>
</evidence>
<gene>
    <name evidence="2" type="ORF">G3572_12005</name>
</gene>
<accession>A0A6B3RP29</accession>
<protein>
    <submittedName>
        <fullName evidence="2">MOSC domain-containing protein</fullName>
    </submittedName>
</protein>
<reference evidence="2 3" key="1">
    <citation type="submission" date="2020-02" db="EMBL/GenBank/DDBJ databases">
        <title>Rhodobacter algicola sp. nov., isolated from microalga culture.</title>
        <authorList>
            <person name="Park C.-Y."/>
        </authorList>
    </citation>
    <scope>NUCLEOTIDE SEQUENCE [LARGE SCALE GENOMIC DNA]</scope>
    <source>
        <strain evidence="2 3">ETT8</strain>
    </source>
</reference>
<dbReference type="Pfam" id="PF03473">
    <property type="entry name" value="MOSC"/>
    <property type="match status" value="1"/>
</dbReference>
<organism evidence="2 3">
    <name type="scientific">Pseudotabrizicola algicola</name>
    <dbReference type="NCBI Taxonomy" id="2709381"/>
    <lineage>
        <taxon>Bacteria</taxon>
        <taxon>Pseudomonadati</taxon>
        <taxon>Pseudomonadota</taxon>
        <taxon>Alphaproteobacteria</taxon>
        <taxon>Rhodobacterales</taxon>
        <taxon>Paracoccaceae</taxon>
        <taxon>Pseudotabrizicola</taxon>
    </lineage>
</organism>
<name>A0A6B3RP29_9RHOB</name>
<feature type="domain" description="MOSC" evidence="1">
    <location>
        <begin position="109"/>
        <end position="248"/>
    </location>
</feature>
<dbReference type="AlphaFoldDB" id="A0A6B3RP29"/>
<dbReference type="InterPro" id="IPR005303">
    <property type="entry name" value="MOCOS_middle"/>
</dbReference>
<dbReference type="EMBL" id="JAAIKE010000003">
    <property type="protein sequence ID" value="NEX46933.1"/>
    <property type="molecule type" value="Genomic_DNA"/>
</dbReference>
<dbReference type="PROSITE" id="PS51340">
    <property type="entry name" value="MOSC"/>
    <property type="match status" value="1"/>
</dbReference>
<proteinExistence type="predicted"/>
<keyword evidence="3" id="KW-1185">Reference proteome</keyword>
<dbReference type="InterPro" id="IPR011037">
    <property type="entry name" value="Pyrv_Knase-like_insert_dom_sf"/>
</dbReference>
<dbReference type="InterPro" id="IPR005302">
    <property type="entry name" value="MoCF_Sase_C"/>
</dbReference>